<reference evidence="1 2" key="1">
    <citation type="submission" date="2018-07" db="EMBL/GenBank/DDBJ databases">
        <authorList>
            <person name="Quirk P.G."/>
            <person name="Krulwich T.A."/>
        </authorList>
    </citation>
    <scope>NUCLEOTIDE SEQUENCE [LARGE SCALE GENOMIC DNA]</scope>
    <source>
        <strain evidence="1 2">CC-BB4</strain>
    </source>
</reference>
<gene>
    <name evidence="1" type="ORF">DW352_05245</name>
</gene>
<protein>
    <submittedName>
        <fullName evidence="1">Uncharacterized protein</fullName>
    </submittedName>
</protein>
<name>A0A345ZSS8_9HYPH</name>
<dbReference type="Proteomes" id="UP000254889">
    <property type="component" value="Chromosome"/>
</dbReference>
<dbReference type="RefSeq" id="WP_115689178.1">
    <property type="nucleotide sequence ID" value="NZ_CP031417.1"/>
</dbReference>
<evidence type="ECO:0000313" key="2">
    <source>
        <dbReference type="Proteomes" id="UP000254889"/>
    </source>
</evidence>
<dbReference type="EMBL" id="CP031417">
    <property type="protein sequence ID" value="AXK79975.1"/>
    <property type="molecule type" value="Genomic_DNA"/>
</dbReference>
<keyword evidence="2" id="KW-1185">Reference proteome</keyword>
<evidence type="ECO:0000313" key="1">
    <source>
        <dbReference type="EMBL" id="AXK79975.1"/>
    </source>
</evidence>
<organism evidence="1 2">
    <name type="scientific">Pseudolabrys taiwanensis</name>
    <dbReference type="NCBI Taxonomy" id="331696"/>
    <lineage>
        <taxon>Bacteria</taxon>
        <taxon>Pseudomonadati</taxon>
        <taxon>Pseudomonadota</taxon>
        <taxon>Alphaproteobacteria</taxon>
        <taxon>Hyphomicrobiales</taxon>
        <taxon>Xanthobacteraceae</taxon>
        <taxon>Pseudolabrys</taxon>
    </lineage>
</organism>
<proteinExistence type="predicted"/>
<dbReference type="AlphaFoldDB" id="A0A345ZSS8"/>
<accession>A0A345ZSS8</accession>
<dbReference type="OrthoDB" id="8453301at2"/>
<dbReference type="KEGG" id="ptaw:DW352_05245"/>
<sequence>MKATIQSTDRVVSISDPTCACATLQARVWEGVTESGVPFVAYITIVQVHRKEDNTEFERELQEHKAPDASTLRAIDSRFVL</sequence>